<dbReference type="Gene3D" id="3.30.430.20">
    <property type="entry name" value="Gnk2 domain, C-X8-C-X2-C motif"/>
    <property type="match status" value="1"/>
</dbReference>
<dbReference type="PROSITE" id="PS50011">
    <property type="entry name" value="PROTEIN_KINASE_DOM"/>
    <property type="match status" value="1"/>
</dbReference>
<name>A0AAD9XTX5_9ROSI</name>
<dbReference type="Pfam" id="PF07714">
    <property type="entry name" value="PK_Tyr_Ser-Thr"/>
    <property type="match status" value="1"/>
</dbReference>
<dbReference type="InterPro" id="IPR001245">
    <property type="entry name" value="Ser-Thr/Tyr_kinase_cat_dom"/>
</dbReference>
<evidence type="ECO:0000256" key="5">
    <source>
        <dbReference type="ARBA" id="ARBA00022840"/>
    </source>
</evidence>
<evidence type="ECO:0000256" key="1">
    <source>
        <dbReference type="ARBA" id="ARBA00022527"/>
    </source>
</evidence>
<organism evidence="7 8">
    <name type="scientific">Dipteronia dyeriana</name>
    <dbReference type="NCBI Taxonomy" id="168575"/>
    <lineage>
        <taxon>Eukaryota</taxon>
        <taxon>Viridiplantae</taxon>
        <taxon>Streptophyta</taxon>
        <taxon>Embryophyta</taxon>
        <taxon>Tracheophyta</taxon>
        <taxon>Spermatophyta</taxon>
        <taxon>Magnoliopsida</taxon>
        <taxon>eudicotyledons</taxon>
        <taxon>Gunneridae</taxon>
        <taxon>Pentapetalae</taxon>
        <taxon>rosids</taxon>
        <taxon>malvids</taxon>
        <taxon>Sapindales</taxon>
        <taxon>Sapindaceae</taxon>
        <taxon>Hippocastanoideae</taxon>
        <taxon>Acereae</taxon>
        <taxon>Dipteronia</taxon>
    </lineage>
</organism>
<evidence type="ECO:0000313" key="7">
    <source>
        <dbReference type="EMBL" id="KAK2665358.1"/>
    </source>
</evidence>
<dbReference type="GO" id="GO:0005886">
    <property type="term" value="C:plasma membrane"/>
    <property type="evidence" value="ECO:0007669"/>
    <property type="project" value="TreeGrafter"/>
</dbReference>
<dbReference type="Gene3D" id="3.30.200.20">
    <property type="entry name" value="Phosphorylase Kinase, domain 1"/>
    <property type="match status" value="1"/>
</dbReference>
<evidence type="ECO:0000256" key="4">
    <source>
        <dbReference type="ARBA" id="ARBA00022777"/>
    </source>
</evidence>
<keyword evidence="8" id="KW-1185">Reference proteome</keyword>
<dbReference type="SUPFAM" id="SSF56112">
    <property type="entry name" value="Protein kinase-like (PK-like)"/>
    <property type="match status" value="1"/>
</dbReference>
<dbReference type="FunFam" id="3.30.200.20:FF:000924">
    <property type="entry name" value="Uncharacterized protein"/>
    <property type="match status" value="1"/>
</dbReference>
<comment type="caution">
    <text evidence="7">The sequence shown here is derived from an EMBL/GenBank/DDBJ whole genome shotgun (WGS) entry which is preliminary data.</text>
</comment>
<evidence type="ECO:0000259" key="6">
    <source>
        <dbReference type="PROSITE" id="PS50011"/>
    </source>
</evidence>
<gene>
    <name evidence="7" type="ORF">Ddye_003932</name>
</gene>
<dbReference type="InterPro" id="IPR011009">
    <property type="entry name" value="Kinase-like_dom_sf"/>
</dbReference>
<dbReference type="InterPro" id="IPR038408">
    <property type="entry name" value="GNK2_sf"/>
</dbReference>
<sequence>MRSITFDKISQCCNEKQGGRVYRPSCNIRFELDPFCTFASPPSPPLSPPENVSPPQAFSTNSSDEINVMESIQFDLRTTSLPQTISLMETRLVRAVLAVYKGTLYNGQEVAVKRLSRSSSQGVEEFKNEFPLVAKLQHRNLVRLLEFCLEGGEKILIYEFVFNKSLD</sequence>
<dbReference type="PANTHER" id="PTHR27002:SF1050">
    <property type="entry name" value="CYSTEINE-RICH RECEPTOR-LIKE PROTEIN KINASE 5"/>
    <property type="match status" value="1"/>
</dbReference>
<dbReference type="GO" id="GO:0005524">
    <property type="term" value="F:ATP binding"/>
    <property type="evidence" value="ECO:0007669"/>
    <property type="project" value="UniProtKB-KW"/>
</dbReference>
<dbReference type="EMBL" id="JANJYI010000001">
    <property type="protein sequence ID" value="KAK2665358.1"/>
    <property type="molecule type" value="Genomic_DNA"/>
</dbReference>
<keyword evidence="1" id="KW-0723">Serine/threonine-protein kinase</keyword>
<feature type="domain" description="Protein kinase" evidence="6">
    <location>
        <begin position="85"/>
        <end position="167"/>
    </location>
</feature>
<dbReference type="AlphaFoldDB" id="A0AAD9XTX5"/>
<dbReference type="InterPro" id="IPR000719">
    <property type="entry name" value="Prot_kinase_dom"/>
</dbReference>
<evidence type="ECO:0000256" key="3">
    <source>
        <dbReference type="ARBA" id="ARBA00022741"/>
    </source>
</evidence>
<reference evidence="7" key="1">
    <citation type="journal article" date="2023" name="Plant J.">
        <title>Genome sequences and population genomics provide insights into the demographic history, inbreeding, and mutation load of two 'living fossil' tree species of Dipteronia.</title>
        <authorList>
            <person name="Feng Y."/>
            <person name="Comes H.P."/>
            <person name="Chen J."/>
            <person name="Zhu S."/>
            <person name="Lu R."/>
            <person name="Zhang X."/>
            <person name="Li P."/>
            <person name="Qiu J."/>
            <person name="Olsen K.M."/>
            <person name="Qiu Y."/>
        </authorList>
    </citation>
    <scope>NUCLEOTIDE SEQUENCE</scope>
    <source>
        <strain evidence="7">KIB01</strain>
    </source>
</reference>
<evidence type="ECO:0000313" key="8">
    <source>
        <dbReference type="Proteomes" id="UP001280121"/>
    </source>
</evidence>
<proteinExistence type="predicted"/>
<dbReference type="Proteomes" id="UP001280121">
    <property type="component" value="Unassembled WGS sequence"/>
</dbReference>
<protein>
    <recommendedName>
        <fullName evidence="6">Protein kinase domain-containing protein</fullName>
    </recommendedName>
</protein>
<keyword evidence="4" id="KW-0418">Kinase</keyword>
<accession>A0AAD9XTX5</accession>
<dbReference type="PANTHER" id="PTHR27002">
    <property type="entry name" value="RECEPTOR-LIKE SERINE/THREONINE-PROTEIN KINASE SD1-8"/>
    <property type="match status" value="1"/>
</dbReference>
<keyword evidence="3" id="KW-0547">Nucleotide-binding</keyword>
<dbReference type="GO" id="GO:0004674">
    <property type="term" value="F:protein serine/threonine kinase activity"/>
    <property type="evidence" value="ECO:0007669"/>
    <property type="project" value="UniProtKB-KW"/>
</dbReference>
<keyword evidence="2" id="KW-0808">Transferase</keyword>
<evidence type="ECO:0000256" key="2">
    <source>
        <dbReference type="ARBA" id="ARBA00022679"/>
    </source>
</evidence>
<keyword evidence="5" id="KW-0067">ATP-binding</keyword>